<accession>A0A1Y2ESJ2</accession>
<comment type="caution">
    <text evidence="2">The sequence shown here is derived from an EMBL/GenBank/DDBJ whole genome shotgun (WGS) entry which is preliminary data.</text>
</comment>
<reference evidence="2 3" key="1">
    <citation type="submission" date="2016-07" db="EMBL/GenBank/DDBJ databases">
        <title>Pervasive Adenine N6-methylation of Active Genes in Fungi.</title>
        <authorList>
            <consortium name="DOE Joint Genome Institute"/>
            <person name="Mondo S.J."/>
            <person name="Dannebaum R.O."/>
            <person name="Kuo R.C."/>
            <person name="Labutti K."/>
            <person name="Haridas S."/>
            <person name="Kuo A."/>
            <person name="Salamov A."/>
            <person name="Ahrendt S.R."/>
            <person name="Lipzen A."/>
            <person name="Sullivan W."/>
            <person name="Andreopoulos W.B."/>
            <person name="Clum A."/>
            <person name="Lindquist E."/>
            <person name="Daum C."/>
            <person name="Ramamoorthy G.K."/>
            <person name="Gryganskyi A."/>
            <person name="Culley D."/>
            <person name="Magnuson J.K."/>
            <person name="James T.Y."/>
            <person name="O'Malley M.A."/>
            <person name="Stajich J.E."/>
            <person name="Spatafora J.W."/>
            <person name="Visel A."/>
            <person name="Grigoriev I.V."/>
        </authorList>
    </citation>
    <scope>NUCLEOTIDE SEQUENCE [LARGE SCALE GENOMIC DNA]</scope>
    <source>
        <strain evidence="2 3">62-1032</strain>
    </source>
</reference>
<evidence type="ECO:0000256" key="1">
    <source>
        <dbReference type="SAM" id="MobiDB-lite"/>
    </source>
</evidence>
<dbReference type="EMBL" id="MCGR01000041">
    <property type="protein sequence ID" value="ORY74502.1"/>
    <property type="molecule type" value="Genomic_DNA"/>
</dbReference>
<feature type="compositionally biased region" description="Polar residues" evidence="1">
    <location>
        <begin position="154"/>
        <end position="171"/>
    </location>
</feature>
<keyword evidence="3" id="KW-1185">Reference proteome</keyword>
<organism evidence="2 3">
    <name type="scientific">Leucosporidium creatinivorum</name>
    <dbReference type="NCBI Taxonomy" id="106004"/>
    <lineage>
        <taxon>Eukaryota</taxon>
        <taxon>Fungi</taxon>
        <taxon>Dikarya</taxon>
        <taxon>Basidiomycota</taxon>
        <taxon>Pucciniomycotina</taxon>
        <taxon>Microbotryomycetes</taxon>
        <taxon>Leucosporidiales</taxon>
        <taxon>Leucosporidium</taxon>
    </lineage>
</organism>
<dbReference type="AlphaFoldDB" id="A0A1Y2ESJ2"/>
<proteinExistence type="predicted"/>
<sequence length="214" mass="23823">MFYPLLSRCRCFCRSMHSRRFLLAKIYRLHSHTGFTAPSSRKAFGISDNLSSFAPSSPRLGYAQSELPVGDSWRGCDPEDLDRTSIAFAGPLSSLSLLLMSSVRRPRPHKPTTARRSTYMASLALLDSTPYRLPARRLLRRPSSRRSSPASPPTRCSNFKQHPGLQPNSCNVPRDQVDASRSPSFADRPPLGLHPFPSSFLSAPRAYSLLAALY</sequence>
<dbReference type="InParanoid" id="A0A1Y2ESJ2"/>
<protein>
    <submittedName>
        <fullName evidence="2">Uncharacterized protein</fullName>
    </submittedName>
</protein>
<evidence type="ECO:0000313" key="3">
    <source>
        <dbReference type="Proteomes" id="UP000193467"/>
    </source>
</evidence>
<dbReference type="Proteomes" id="UP000193467">
    <property type="component" value="Unassembled WGS sequence"/>
</dbReference>
<gene>
    <name evidence="2" type="ORF">BCR35DRAFT_139640</name>
</gene>
<name>A0A1Y2ESJ2_9BASI</name>
<evidence type="ECO:0000313" key="2">
    <source>
        <dbReference type="EMBL" id="ORY74502.1"/>
    </source>
</evidence>
<feature type="region of interest" description="Disordered" evidence="1">
    <location>
        <begin position="136"/>
        <end position="188"/>
    </location>
</feature>